<dbReference type="InterPro" id="IPR018303">
    <property type="entry name" value="ATPase_P-typ_P_site"/>
</dbReference>
<dbReference type="Pfam" id="PF00690">
    <property type="entry name" value="Cation_ATPase_N"/>
    <property type="match status" value="1"/>
</dbReference>
<evidence type="ECO:0000256" key="6">
    <source>
        <dbReference type="ARBA" id="ARBA00022967"/>
    </source>
</evidence>
<dbReference type="EMBL" id="AP027370">
    <property type="protein sequence ID" value="BDY11890.1"/>
    <property type="molecule type" value="Genomic_DNA"/>
</dbReference>
<reference evidence="11 12" key="1">
    <citation type="submission" date="2023-03" db="EMBL/GenBank/DDBJ databases">
        <title>Description of Hydrogenimonas sp. ISO32.</title>
        <authorList>
            <person name="Mino S."/>
            <person name="Fukazawa S."/>
            <person name="Sawabe T."/>
        </authorList>
    </citation>
    <scope>NUCLEOTIDE SEQUENCE [LARGE SCALE GENOMIC DNA]</scope>
    <source>
        <strain evidence="11 12">ISO32</strain>
    </source>
</reference>
<accession>A0ABM8FHX6</accession>
<keyword evidence="7 9" id="KW-1133">Transmembrane helix</keyword>
<dbReference type="InterPro" id="IPR001757">
    <property type="entry name" value="P_typ_ATPase"/>
</dbReference>
<protein>
    <submittedName>
        <fullName evidence="11">Haloacid dehalogenase</fullName>
    </submittedName>
</protein>
<dbReference type="InterPro" id="IPR023299">
    <property type="entry name" value="ATPase_P-typ_cyto_dom_N"/>
</dbReference>
<dbReference type="PRINTS" id="PR00119">
    <property type="entry name" value="CATATPASE"/>
</dbReference>
<feature type="transmembrane region" description="Helical" evidence="9">
    <location>
        <begin position="659"/>
        <end position="681"/>
    </location>
</feature>
<dbReference type="InterPro" id="IPR059000">
    <property type="entry name" value="ATPase_P-type_domA"/>
</dbReference>
<dbReference type="InterPro" id="IPR050510">
    <property type="entry name" value="Cation_transp_ATPase_P-type"/>
</dbReference>
<dbReference type="InterPro" id="IPR004014">
    <property type="entry name" value="ATPase_P-typ_cation-transptr_N"/>
</dbReference>
<comment type="similarity">
    <text evidence="2">Belongs to the cation transport ATPase (P-type) (TC 3.A.3) family. Type IIA subfamily.</text>
</comment>
<feature type="transmembrane region" description="Helical" evidence="9">
    <location>
        <begin position="80"/>
        <end position="97"/>
    </location>
</feature>
<keyword evidence="3 9" id="KW-0812">Transmembrane</keyword>
<evidence type="ECO:0000256" key="5">
    <source>
        <dbReference type="ARBA" id="ARBA00022840"/>
    </source>
</evidence>
<keyword evidence="6" id="KW-1278">Translocase</keyword>
<dbReference type="Pfam" id="PF00122">
    <property type="entry name" value="E1-E2_ATPase"/>
    <property type="match status" value="1"/>
</dbReference>
<dbReference type="InterPro" id="IPR023214">
    <property type="entry name" value="HAD_sf"/>
</dbReference>
<dbReference type="PANTHER" id="PTHR43294">
    <property type="entry name" value="SODIUM/POTASSIUM-TRANSPORTING ATPASE SUBUNIT ALPHA"/>
    <property type="match status" value="1"/>
</dbReference>
<dbReference type="Gene3D" id="2.70.150.10">
    <property type="entry name" value="Calcium-transporting ATPase, cytoplasmic transduction domain A"/>
    <property type="match status" value="1"/>
</dbReference>
<keyword evidence="8 9" id="KW-0472">Membrane</keyword>
<dbReference type="SUPFAM" id="SSF56784">
    <property type="entry name" value="HAD-like"/>
    <property type="match status" value="1"/>
</dbReference>
<evidence type="ECO:0000256" key="4">
    <source>
        <dbReference type="ARBA" id="ARBA00022741"/>
    </source>
</evidence>
<evidence type="ECO:0000259" key="10">
    <source>
        <dbReference type="SMART" id="SM00831"/>
    </source>
</evidence>
<proteinExistence type="inferred from homology"/>
<name>A0ABM8FHX6_9BACT</name>
<dbReference type="SUPFAM" id="SSF81653">
    <property type="entry name" value="Calcium ATPase, transduction domain A"/>
    <property type="match status" value="1"/>
</dbReference>
<dbReference type="PANTHER" id="PTHR43294:SF20">
    <property type="entry name" value="P-TYPE ATPASE"/>
    <property type="match status" value="1"/>
</dbReference>
<dbReference type="InterPro" id="IPR006068">
    <property type="entry name" value="ATPase_P-typ_cation-transptr_C"/>
</dbReference>
<dbReference type="Gene3D" id="3.40.50.1000">
    <property type="entry name" value="HAD superfamily/HAD-like"/>
    <property type="match status" value="1"/>
</dbReference>
<dbReference type="Gene3D" id="3.40.1110.10">
    <property type="entry name" value="Calcium-transporting ATPase, cytoplasmic domain N"/>
    <property type="match status" value="1"/>
</dbReference>
<dbReference type="SMART" id="SM00831">
    <property type="entry name" value="Cation_ATPase_N"/>
    <property type="match status" value="1"/>
</dbReference>
<comment type="subcellular location">
    <subcellularLocation>
        <location evidence="1">Membrane</location>
        <topology evidence="1">Multi-pass membrane protein</topology>
    </subcellularLocation>
</comment>
<evidence type="ECO:0000313" key="12">
    <source>
        <dbReference type="Proteomes" id="UP001321445"/>
    </source>
</evidence>
<dbReference type="InterPro" id="IPR008250">
    <property type="entry name" value="ATPase_P-typ_transduc_dom_A_sf"/>
</dbReference>
<dbReference type="InterPro" id="IPR044492">
    <property type="entry name" value="P_typ_ATPase_HD_dom"/>
</dbReference>
<evidence type="ECO:0000256" key="8">
    <source>
        <dbReference type="ARBA" id="ARBA00023136"/>
    </source>
</evidence>
<sequence length="865" mass="94643">MEAFHTLSVEKSLELTESSPKGLTEAEAKKRWAHYGPNALPESKPKPLLLTFFEQFKSPIILILLIAAILSFAIGETLDAWFILAVLSINAVIGTYLEHSAAQKAHALKSSVKTYANVLRDGRVRRIEAIDLTIGDIVMLESGDKVPADIRLVESRDLMVDESLLTGESVAVEKNASKIYDDPELPVADQANMLFAGTYVTSGRGMGVVVAVGLQTQIGRIAEMLAQKSEAKIPLIERLELFSKNIAIAVTVASVFLFFIALYQHMEITQIFFLILALFVSAVPEGLPVAITVALAAAAVAMSRRNVIVRKLAAIEGLGSCTMIATDKTGTLTQNRLQIQAFVTPKDVVDSPDKTSRELAKTILVANEAHLAKPEDPSSLEGDQVDVAFAMFALQKDPALAEFLEAPRADVMPYESAKKMAGAAIKDDGRYLHVIKGSPEVILRHLHLDHRQKRELMEAVEEWAADGFRIIAVAKAVANTPKIEPLLQKMRFEWVGFAAIADPLREGVKEAVKRCQKAGIAVAMVTGDHPSTAYHIAKELEIAMSPEEVMDAEALNRWAENGSDPKEIEDKRVFARVAPAQKLQIVQAFQKLGHYVAVTGDGVNDAPALKFANIGIAMGLSGTDVAKESADLILTDDAFPSIVSGIEEGRRAYDNIRKVVHLLISTGFAEIVLVLLSLIFATPVPLLPIHLLWLNLVTNGIQDVALGLEKAEPDILERPPRRPNEPIFNGVMISRIAVGGFYMGLLAFGLFYYLLNTGGYDADSARNLTLMLMVLFENVHVFNSRSEHLPVFRINHLQNPLLILSVIAAQAVHVAALHIPLTQKLLSVEPVPVKVWDELLLLALGLIVVMETEKWIRNRIGNNRV</sequence>
<feature type="transmembrane region" description="Helical" evidence="9">
    <location>
        <begin position="271"/>
        <end position="301"/>
    </location>
</feature>
<dbReference type="Pfam" id="PF00702">
    <property type="entry name" value="Hydrolase"/>
    <property type="match status" value="1"/>
</dbReference>
<organism evidence="11 12">
    <name type="scientific">Hydrogenimonas cancrithermarum</name>
    <dbReference type="NCBI Taxonomy" id="2993563"/>
    <lineage>
        <taxon>Bacteria</taxon>
        <taxon>Pseudomonadati</taxon>
        <taxon>Campylobacterota</taxon>
        <taxon>Epsilonproteobacteria</taxon>
        <taxon>Campylobacterales</taxon>
        <taxon>Hydrogenimonadaceae</taxon>
        <taxon>Hydrogenimonas</taxon>
    </lineage>
</organism>
<feature type="transmembrane region" description="Helical" evidence="9">
    <location>
        <begin position="246"/>
        <end position="265"/>
    </location>
</feature>
<dbReference type="SFLD" id="SFLDS00003">
    <property type="entry name" value="Haloacid_Dehalogenase"/>
    <property type="match status" value="1"/>
</dbReference>
<dbReference type="SUPFAM" id="SSF81665">
    <property type="entry name" value="Calcium ATPase, transmembrane domain M"/>
    <property type="match status" value="1"/>
</dbReference>
<dbReference type="InterPro" id="IPR036412">
    <property type="entry name" value="HAD-like_sf"/>
</dbReference>
<dbReference type="Pfam" id="PF00689">
    <property type="entry name" value="Cation_ATPase_C"/>
    <property type="match status" value="1"/>
</dbReference>
<evidence type="ECO:0000256" key="9">
    <source>
        <dbReference type="SAM" id="Phobius"/>
    </source>
</evidence>
<feature type="transmembrane region" description="Helical" evidence="9">
    <location>
        <begin position="727"/>
        <end position="753"/>
    </location>
</feature>
<evidence type="ECO:0000256" key="1">
    <source>
        <dbReference type="ARBA" id="ARBA00004141"/>
    </source>
</evidence>
<dbReference type="Gene3D" id="1.20.1110.10">
    <property type="entry name" value="Calcium-transporting ATPase, transmembrane domain"/>
    <property type="match status" value="1"/>
</dbReference>
<dbReference type="SFLD" id="SFLDG00002">
    <property type="entry name" value="C1.7:_P-type_atpase_like"/>
    <property type="match status" value="1"/>
</dbReference>
<dbReference type="InterPro" id="IPR023298">
    <property type="entry name" value="ATPase_P-typ_TM_dom_sf"/>
</dbReference>
<keyword evidence="12" id="KW-1185">Reference proteome</keyword>
<dbReference type="RefSeq" id="WP_286337104.1">
    <property type="nucleotide sequence ID" value="NZ_AP027370.1"/>
</dbReference>
<evidence type="ECO:0000256" key="2">
    <source>
        <dbReference type="ARBA" id="ARBA00005675"/>
    </source>
</evidence>
<dbReference type="Proteomes" id="UP001321445">
    <property type="component" value="Chromosome"/>
</dbReference>
<gene>
    <name evidence="11" type="ORF">HCR_02020</name>
</gene>
<dbReference type="SUPFAM" id="SSF81660">
    <property type="entry name" value="Metal cation-transporting ATPase, ATP-binding domain N"/>
    <property type="match status" value="1"/>
</dbReference>
<evidence type="ECO:0000313" key="11">
    <source>
        <dbReference type="EMBL" id="BDY11890.1"/>
    </source>
</evidence>
<feature type="domain" description="Cation-transporting P-type ATPase N-terminal" evidence="10">
    <location>
        <begin position="3"/>
        <end position="76"/>
    </location>
</feature>
<evidence type="ECO:0000256" key="3">
    <source>
        <dbReference type="ARBA" id="ARBA00022692"/>
    </source>
</evidence>
<dbReference type="PROSITE" id="PS00154">
    <property type="entry name" value="ATPASE_E1_E2"/>
    <property type="match status" value="1"/>
</dbReference>
<dbReference type="PRINTS" id="PR00120">
    <property type="entry name" value="HATPASE"/>
</dbReference>
<keyword evidence="5" id="KW-0067">ATP-binding</keyword>
<evidence type="ECO:0000256" key="7">
    <source>
        <dbReference type="ARBA" id="ARBA00022989"/>
    </source>
</evidence>
<feature type="transmembrane region" description="Helical" evidence="9">
    <location>
        <begin position="56"/>
        <end position="74"/>
    </location>
</feature>
<keyword evidence="4" id="KW-0547">Nucleotide-binding</keyword>
<dbReference type="SFLD" id="SFLDF00027">
    <property type="entry name" value="p-type_atpase"/>
    <property type="match status" value="1"/>
</dbReference>
<dbReference type="NCBIfam" id="TIGR01494">
    <property type="entry name" value="ATPase_P-type"/>
    <property type="match status" value="3"/>
</dbReference>